<dbReference type="OrthoDB" id="893802at2"/>
<reference evidence="2 3" key="1">
    <citation type="submission" date="2014-10" db="EMBL/GenBank/DDBJ databases">
        <title>Kaistella jeonii genome.</title>
        <authorList>
            <person name="Clayton J.T."/>
            <person name="Newman J.D."/>
        </authorList>
    </citation>
    <scope>NUCLEOTIDE SEQUENCE [LARGE SCALE GENOMIC DNA]</scope>
    <source>
        <strain evidence="2 3">DSM 17048</strain>
    </source>
</reference>
<feature type="chain" id="PRO_5030004967" description="GOLD domain-containing protein" evidence="1">
    <location>
        <begin position="20"/>
        <end position="138"/>
    </location>
</feature>
<dbReference type="Proteomes" id="UP000031473">
    <property type="component" value="Unassembled WGS sequence"/>
</dbReference>
<gene>
    <name evidence="2" type="ORF">OA86_00375</name>
</gene>
<dbReference type="AlphaFoldDB" id="A0A0C1FEZ5"/>
<comment type="caution">
    <text evidence="2">The sequence shown here is derived from an EMBL/GenBank/DDBJ whole genome shotgun (WGS) entry which is preliminary data.</text>
</comment>
<evidence type="ECO:0000313" key="2">
    <source>
        <dbReference type="EMBL" id="KIA90398.1"/>
    </source>
</evidence>
<feature type="signal peptide" evidence="1">
    <location>
        <begin position="1"/>
        <end position="19"/>
    </location>
</feature>
<evidence type="ECO:0008006" key="4">
    <source>
        <dbReference type="Google" id="ProtNLM"/>
    </source>
</evidence>
<organism evidence="2 3">
    <name type="scientific">Kaistella jeonii</name>
    <dbReference type="NCBI Taxonomy" id="266749"/>
    <lineage>
        <taxon>Bacteria</taxon>
        <taxon>Pseudomonadati</taxon>
        <taxon>Bacteroidota</taxon>
        <taxon>Flavobacteriia</taxon>
        <taxon>Flavobacteriales</taxon>
        <taxon>Weeksellaceae</taxon>
        <taxon>Chryseobacterium group</taxon>
        <taxon>Kaistella</taxon>
    </lineage>
</organism>
<protein>
    <recommendedName>
        <fullName evidence="4">GOLD domain-containing protein</fullName>
    </recommendedName>
</protein>
<name>A0A0C1FEZ5_9FLAO</name>
<proteinExistence type="predicted"/>
<evidence type="ECO:0000313" key="3">
    <source>
        <dbReference type="Proteomes" id="UP000031473"/>
    </source>
</evidence>
<dbReference type="EMBL" id="JSYL01000001">
    <property type="protein sequence ID" value="KIA90398.1"/>
    <property type="molecule type" value="Genomic_DNA"/>
</dbReference>
<dbReference type="PROSITE" id="PS51257">
    <property type="entry name" value="PROKAR_LIPOPROTEIN"/>
    <property type="match status" value="1"/>
</dbReference>
<dbReference type="RefSeq" id="WP_039347164.1">
    <property type="nucleotide sequence ID" value="NZ_FOLA01000001.1"/>
</dbReference>
<dbReference type="STRING" id="266749.SAMN05421876_101463"/>
<accession>A0A0C1FEZ5</accession>
<sequence>MKKILLFSLPILLTFSVMSCNDRFEGDEILNTEALKIDSVKIAQDTMDVLTTQTIKTYSNYTAKCEGFYGYDYLHTSEFERKVISYKFKTTASCGDLVTKSSQINFNPQKTGTYLFKFYNGQDSAGQNIYIQKNIVVQ</sequence>
<keyword evidence="1" id="KW-0732">Signal</keyword>
<keyword evidence="3" id="KW-1185">Reference proteome</keyword>
<evidence type="ECO:0000256" key="1">
    <source>
        <dbReference type="SAM" id="SignalP"/>
    </source>
</evidence>